<dbReference type="InterPro" id="IPR011856">
    <property type="entry name" value="tRNA_endonuc-like_dom_sf"/>
</dbReference>
<gene>
    <name evidence="3" type="ORF">ADFLV_1434</name>
</gene>
<dbReference type="EMBL" id="CP053835">
    <property type="protein sequence ID" value="QKF77460.1"/>
    <property type="molecule type" value="Genomic_DNA"/>
</dbReference>
<dbReference type="Proteomes" id="UP000503313">
    <property type="component" value="Chromosome"/>
</dbReference>
<dbReference type="KEGG" id="adz:ADFLV_1434"/>
<dbReference type="PANTHER" id="PTHR30547:SF5">
    <property type="entry name" value="NUCLEASE YHCG-RELATED"/>
    <property type="match status" value="1"/>
</dbReference>
<feature type="domain" description="YhcG N-terminal" evidence="2">
    <location>
        <begin position="14"/>
        <end position="148"/>
    </location>
</feature>
<keyword evidence="4" id="KW-1185">Reference proteome</keyword>
<dbReference type="AlphaFoldDB" id="A0AAE7BDI5"/>
<organism evidence="3 4">
    <name type="scientific">Arcobacter defluvii</name>
    <dbReference type="NCBI Taxonomy" id="873191"/>
    <lineage>
        <taxon>Bacteria</taxon>
        <taxon>Pseudomonadati</taxon>
        <taxon>Campylobacterota</taxon>
        <taxon>Epsilonproteobacteria</taxon>
        <taxon>Campylobacterales</taxon>
        <taxon>Arcobacteraceae</taxon>
        <taxon>Arcobacter</taxon>
    </lineage>
</organism>
<evidence type="ECO:0000259" key="2">
    <source>
        <dbReference type="Pfam" id="PF17761"/>
    </source>
</evidence>
<protein>
    <submittedName>
        <fullName evidence="3">DUF1016 domain-containing protein</fullName>
    </submittedName>
</protein>
<dbReference type="GO" id="GO:0003676">
    <property type="term" value="F:nucleic acid binding"/>
    <property type="evidence" value="ECO:0007669"/>
    <property type="project" value="InterPro"/>
</dbReference>
<feature type="domain" description="YhcG PDDEXK nuclease" evidence="1">
    <location>
        <begin position="170"/>
        <end position="319"/>
    </location>
</feature>
<reference evidence="3 4" key="1">
    <citation type="submission" date="2020-05" db="EMBL/GenBank/DDBJ databases">
        <title>Complete genome sequencing of Campylobacter and Arcobacter type strains.</title>
        <authorList>
            <person name="Miller W.G."/>
            <person name="Yee E."/>
        </authorList>
    </citation>
    <scope>NUCLEOTIDE SEQUENCE [LARGE SCALE GENOMIC DNA]</scope>
    <source>
        <strain evidence="3 4">LMG 25694</strain>
    </source>
</reference>
<dbReference type="RefSeq" id="WP_172658767.1">
    <property type="nucleotide sequence ID" value="NZ_CP053835.1"/>
</dbReference>
<dbReference type="Gene3D" id="3.40.1350.10">
    <property type="match status" value="1"/>
</dbReference>
<dbReference type="Pfam" id="PF17761">
    <property type="entry name" value="DUF1016_N"/>
    <property type="match status" value="1"/>
</dbReference>
<dbReference type="InterPro" id="IPR053148">
    <property type="entry name" value="PD-DEXK-like_domain"/>
</dbReference>
<sequence>MDKNQIINKDFQTVLSQIQNAKQKAYSSVNTILIELYWEIGKYISTKTTQENWGKGVVKELATFLKEKDPTSKGFGDKNLWLMKQFFETYKEDEKLYTLCREISWSNNRRIMSLQTIEEREFYLVLSIKNRYSYRELDKQINTSTFERTMIADKKLSTVLKELPQNVSGVFKDSYIVDFLDLPHNHKEKDLQNGLIGSLKEFILELGLGFAFIGQEYRVQVGNEDFYIDLLFFHRTLQCLVAFELKVGKFKPSDLGQLEFYLEALDRDVKQPQENPSIGVLLCREKNDEVVEYALSRTLSPTIISQYKTKLIPKEILQQKMNELYEQLENEEN</sequence>
<name>A0AAE7BDI5_9BACT</name>
<dbReference type="PANTHER" id="PTHR30547">
    <property type="entry name" value="UNCHARACTERIZED PROTEIN YHCG-RELATED"/>
    <property type="match status" value="1"/>
</dbReference>
<evidence type="ECO:0000313" key="3">
    <source>
        <dbReference type="EMBL" id="QKF77460.1"/>
    </source>
</evidence>
<proteinExistence type="predicted"/>
<evidence type="ECO:0000259" key="1">
    <source>
        <dbReference type="Pfam" id="PF06250"/>
    </source>
</evidence>
<dbReference type="Pfam" id="PF06250">
    <property type="entry name" value="YhcG_C"/>
    <property type="match status" value="1"/>
</dbReference>
<dbReference type="InterPro" id="IPR009362">
    <property type="entry name" value="YhcG_C"/>
</dbReference>
<dbReference type="InterPro" id="IPR041527">
    <property type="entry name" value="YhcG_N"/>
</dbReference>
<accession>A0AAE7BDI5</accession>
<evidence type="ECO:0000313" key="4">
    <source>
        <dbReference type="Proteomes" id="UP000503313"/>
    </source>
</evidence>